<evidence type="ECO:0008006" key="3">
    <source>
        <dbReference type="Google" id="ProtNLM"/>
    </source>
</evidence>
<dbReference type="InterPro" id="IPR025586">
    <property type="entry name" value="PcfJ"/>
</dbReference>
<evidence type="ECO:0000313" key="2">
    <source>
        <dbReference type="Proteomes" id="UP000316095"/>
    </source>
</evidence>
<name>A0A5C5XK86_9PLAN</name>
<keyword evidence="2" id="KW-1185">Reference proteome</keyword>
<evidence type="ECO:0000313" key="1">
    <source>
        <dbReference type="EMBL" id="TWT62831.1"/>
    </source>
</evidence>
<dbReference type="OrthoDB" id="214484at2"/>
<comment type="caution">
    <text evidence="1">The sequence shown here is derived from an EMBL/GenBank/DDBJ whole genome shotgun (WGS) entry which is preliminary data.</text>
</comment>
<dbReference type="AlphaFoldDB" id="A0A5C5XK86"/>
<proteinExistence type="predicted"/>
<organism evidence="1 2">
    <name type="scientific">Rubinisphaera italica</name>
    <dbReference type="NCBI Taxonomy" id="2527969"/>
    <lineage>
        <taxon>Bacteria</taxon>
        <taxon>Pseudomonadati</taxon>
        <taxon>Planctomycetota</taxon>
        <taxon>Planctomycetia</taxon>
        <taxon>Planctomycetales</taxon>
        <taxon>Planctomycetaceae</taxon>
        <taxon>Rubinisphaera</taxon>
    </lineage>
</organism>
<gene>
    <name evidence="1" type="ORF">Pan54_35770</name>
</gene>
<dbReference type="EMBL" id="SJPG01000001">
    <property type="protein sequence ID" value="TWT62831.1"/>
    <property type="molecule type" value="Genomic_DNA"/>
</dbReference>
<reference evidence="1 2" key="1">
    <citation type="submission" date="2019-02" db="EMBL/GenBank/DDBJ databases">
        <title>Deep-cultivation of Planctomycetes and their phenomic and genomic characterization uncovers novel biology.</title>
        <authorList>
            <person name="Wiegand S."/>
            <person name="Jogler M."/>
            <person name="Boedeker C."/>
            <person name="Pinto D."/>
            <person name="Vollmers J."/>
            <person name="Rivas-Marin E."/>
            <person name="Kohn T."/>
            <person name="Peeters S.H."/>
            <person name="Heuer A."/>
            <person name="Rast P."/>
            <person name="Oberbeckmann S."/>
            <person name="Bunk B."/>
            <person name="Jeske O."/>
            <person name="Meyerdierks A."/>
            <person name="Storesund J.E."/>
            <person name="Kallscheuer N."/>
            <person name="Luecker S."/>
            <person name="Lage O.M."/>
            <person name="Pohl T."/>
            <person name="Merkel B.J."/>
            <person name="Hornburger P."/>
            <person name="Mueller R.-W."/>
            <person name="Bruemmer F."/>
            <person name="Labrenz M."/>
            <person name="Spormann A.M."/>
            <person name="Op Den Camp H."/>
            <person name="Overmann J."/>
            <person name="Amann R."/>
            <person name="Jetten M.S.M."/>
            <person name="Mascher T."/>
            <person name="Medema M.H."/>
            <person name="Devos D.P."/>
            <person name="Kaster A.-K."/>
            <person name="Ovreas L."/>
            <person name="Rohde M."/>
            <person name="Galperin M.Y."/>
            <person name="Jogler C."/>
        </authorList>
    </citation>
    <scope>NUCLEOTIDE SEQUENCE [LARGE SCALE GENOMIC DNA]</scope>
    <source>
        <strain evidence="1 2">Pan54</strain>
    </source>
</reference>
<protein>
    <recommendedName>
        <fullName evidence="3">PcfJ-like protein</fullName>
    </recommendedName>
</protein>
<dbReference type="Pfam" id="PF14284">
    <property type="entry name" value="PcfJ"/>
    <property type="match status" value="1"/>
</dbReference>
<accession>A0A5C5XK86</accession>
<dbReference type="Proteomes" id="UP000316095">
    <property type="component" value="Unassembled WGS sequence"/>
</dbReference>
<dbReference type="RefSeq" id="WP_146504650.1">
    <property type="nucleotide sequence ID" value="NZ_SJPG01000001.1"/>
</dbReference>
<sequence>MRKNKIRVVIEELDRELLNHIHGLGLSTVEAYREWCELNGFSRKLKKSWNQRSQERNFSRQSVAMERLQSHRRESRNQSDVLREVIAGERLENEVTLPHLKRLCENLRISRRPKHERQANRKVLLRLFEHLHNCRAKFFDGSPAVASLGQISGNTYVEALAQLAANSSAWQRPVEDWKPRSHSSSRQFASLLRHLFVKYDDVPLFLDTVWFTGNRKDAAERRCWYMHVGRGQNIRHCKLPITLTKKMAHLFIRSPNELTIDQALRWAQVLGLGGDEHLARAIVGTRLIDQFHNDEFWSSVIRWFISHPMLDRTHVGPIIDYLQYQRFVPEHIYIANGHREETSPPQPNLSMTGRTPESLLRQVNIWHRYLNNDNRYQIRQWEPSGIQGFEFMEGSEKKGSLRYWTIRELLSSKALLAEGKQMKHCVATYADSCARGYCSIWTLELESFGGMSKAVTIEVRKSDRMICQIRGKANRLPNDKEKQMIQRWADSESLRIASYI</sequence>